<keyword evidence="4 8" id="KW-0418">Kinase</keyword>
<dbReference type="GO" id="GO:0016301">
    <property type="term" value="F:kinase activity"/>
    <property type="evidence" value="ECO:0007669"/>
    <property type="project" value="UniProtKB-KW"/>
</dbReference>
<keyword evidence="2" id="KW-0808">Transferase</keyword>
<dbReference type="Pfam" id="PF00294">
    <property type="entry name" value="PfkB"/>
    <property type="match status" value="1"/>
</dbReference>
<gene>
    <name evidence="8" type="ORF">SAMN04489807_0850</name>
</gene>
<dbReference type="AlphaFoldDB" id="A0A1H4JJ16"/>
<dbReference type="PANTHER" id="PTHR43085:SF1">
    <property type="entry name" value="PSEUDOURIDINE KINASE-RELATED"/>
    <property type="match status" value="1"/>
</dbReference>
<feature type="region of interest" description="Disordered" evidence="6">
    <location>
        <begin position="294"/>
        <end position="318"/>
    </location>
</feature>
<dbReference type="SUPFAM" id="SSF53613">
    <property type="entry name" value="Ribokinase-like"/>
    <property type="match status" value="1"/>
</dbReference>
<organism evidence="8 9">
    <name type="scientific">Microbacterium hydrocarbonoxydans</name>
    <dbReference type="NCBI Taxonomy" id="273678"/>
    <lineage>
        <taxon>Bacteria</taxon>
        <taxon>Bacillati</taxon>
        <taxon>Actinomycetota</taxon>
        <taxon>Actinomycetes</taxon>
        <taxon>Micrococcales</taxon>
        <taxon>Microbacteriaceae</taxon>
        <taxon>Microbacterium</taxon>
    </lineage>
</organism>
<dbReference type="InterPro" id="IPR029056">
    <property type="entry name" value="Ribokinase-like"/>
</dbReference>
<accession>A0A1H4JJ16</accession>
<dbReference type="InterPro" id="IPR050306">
    <property type="entry name" value="PfkB_Carbo_kinase"/>
</dbReference>
<sequence>MSRTVLVVGEALVDVVHRADGRVDESPGGSPANVALALGRLGDAALFLTQLGDDPRGERIREWLREAGVRVVSSTAAHTATATAHLDESGSARYEFDISWSGDGIAAAHHDDIGIVHTGSIAASMTPGAAAVRALLTEMRATSLVTYDPNVRPALLPDHPQTVHDVEGFVALADLVKASDEDLAWLYPGVDPLEVARSWLQRGPSAVVVTTGANGAFGVTRGGVTQVRGRSVDVVDTVGAGDTFMSALIHGLLDLGLDSAGSRAALQSIGDDSLAELLRFSARAAAVTVSRPGADPPLLGELGGPDQAAARTRDAVDA</sequence>
<dbReference type="OrthoDB" id="9795789at2"/>
<dbReference type="InterPro" id="IPR002173">
    <property type="entry name" value="Carboh/pur_kinase_PfkB_CS"/>
</dbReference>
<dbReference type="PANTHER" id="PTHR43085">
    <property type="entry name" value="HEXOKINASE FAMILY MEMBER"/>
    <property type="match status" value="1"/>
</dbReference>
<dbReference type="GO" id="GO:0005524">
    <property type="term" value="F:ATP binding"/>
    <property type="evidence" value="ECO:0007669"/>
    <property type="project" value="UniProtKB-KW"/>
</dbReference>
<evidence type="ECO:0000259" key="7">
    <source>
        <dbReference type="Pfam" id="PF00294"/>
    </source>
</evidence>
<dbReference type="InterPro" id="IPR011611">
    <property type="entry name" value="PfkB_dom"/>
</dbReference>
<dbReference type="CDD" id="cd01167">
    <property type="entry name" value="bac_FRK"/>
    <property type="match status" value="1"/>
</dbReference>
<evidence type="ECO:0000256" key="3">
    <source>
        <dbReference type="ARBA" id="ARBA00022741"/>
    </source>
</evidence>
<dbReference type="EMBL" id="FNSQ01000005">
    <property type="protein sequence ID" value="SEB46035.1"/>
    <property type="molecule type" value="Genomic_DNA"/>
</dbReference>
<keyword evidence="9" id="KW-1185">Reference proteome</keyword>
<keyword evidence="5" id="KW-0067">ATP-binding</keyword>
<comment type="similarity">
    <text evidence="1">Belongs to the carbohydrate kinase PfkB family.</text>
</comment>
<feature type="domain" description="Carbohydrate kinase PfkB" evidence="7">
    <location>
        <begin position="4"/>
        <end position="297"/>
    </location>
</feature>
<dbReference type="Proteomes" id="UP000183750">
    <property type="component" value="Unassembled WGS sequence"/>
</dbReference>
<evidence type="ECO:0000256" key="5">
    <source>
        <dbReference type="ARBA" id="ARBA00022840"/>
    </source>
</evidence>
<protein>
    <submittedName>
        <fullName evidence="8">Fructokinase</fullName>
    </submittedName>
</protein>
<evidence type="ECO:0000256" key="4">
    <source>
        <dbReference type="ARBA" id="ARBA00022777"/>
    </source>
</evidence>
<dbReference type="RefSeq" id="WP_074731594.1">
    <property type="nucleotide sequence ID" value="NZ_FNSQ01000005.1"/>
</dbReference>
<dbReference type="Gene3D" id="3.40.1190.20">
    <property type="match status" value="1"/>
</dbReference>
<keyword evidence="3" id="KW-0547">Nucleotide-binding</keyword>
<proteinExistence type="inferred from homology"/>
<dbReference type="PROSITE" id="PS00584">
    <property type="entry name" value="PFKB_KINASES_2"/>
    <property type="match status" value="1"/>
</dbReference>
<reference evidence="9" key="1">
    <citation type="submission" date="2016-10" db="EMBL/GenBank/DDBJ databases">
        <authorList>
            <person name="Varghese N."/>
            <person name="Submissions S."/>
        </authorList>
    </citation>
    <scope>NUCLEOTIDE SEQUENCE [LARGE SCALE GENOMIC DNA]</scope>
    <source>
        <strain evidence="9">DSM 16089</strain>
    </source>
</reference>
<evidence type="ECO:0000256" key="2">
    <source>
        <dbReference type="ARBA" id="ARBA00022679"/>
    </source>
</evidence>
<name>A0A1H4JJ16_9MICO</name>
<evidence type="ECO:0000256" key="6">
    <source>
        <dbReference type="SAM" id="MobiDB-lite"/>
    </source>
</evidence>
<dbReference type="PROSITE" id="PS00583">
    <property type="entry name" value="PFKB_KINASES_1"/>
    <property type="match status" value="1"/>
</dbReference>
<evidence type="ECO:0000313" key="9">
    <source>
        <dbReference type="Proteomes" id="UP000183750"/>
    </source>
</evidence>
<evidence type="ECO:0000313" key="8">
    <source>
        <dbReference type="EMBL" id="SEB46035.1"/>
    </source>
</evidence>
<evidence type="ECO:0000256" key="1">
    <source>
        <dbReference type="ARBA" id="ARBA00010688"/>
    </source>
</evidence>